<dbReference type="GO" id="GO:0032153">
    <property type="term" value="C:cell division site"/>
    <property type="evidence" value="ECO:0007669"/>
    <property type="project" value="TreeGrafter"/>
</dbReference>
<feature type="transmembrane region" description="Helical" evidence="16">
    <location>
        <begin position="19"/>
        <end position="36"/>
    </location>
</feature>
<proteinExistence type="inferred from homology"/>
<dbReference type="EMBL" id="CACRUT010000015">
    <property type="protein sequence ID" value="VYU26061.1"/>
    <property type="molecule type" value="Genomic_DNA"/>
</dbReference>
<dbReference type="Pfam" id="PF01098">
    <property type="entry name" value="FTSW_RODA_SPOVE"/>
    <property type="match status" value="1"/>
</dbReference>
<evidence type="ECO:0000256" key="2">
    <source>
        <dbReference type="ARBA" id="ARBA00022676"/>
    </source>
</evidence>
<evidence type="ECO:0000256" key="15">
    <source>
        <dbReference type="ARBA" id="ARBA00049902"/>
    </source>
</evidence>
<dbReference type="GeneID" id="93556037"/>
<feature type="transmembrane region" description="Helical" evidence="16">
    <location>
        <begin position="290"/>
        <end position="316"/>
    </location>
</feature>
<dbReference type="GO" id="GO:0005886">
    <property type="term" value="C:plasma membrane"/>
    <property type="evidence" value="ECO:0007669"/>
    <property type="project" value="TreeGrafter"/>
</dbReference>
<evidence type="ECO:0000256" key="5">
    <source>
        <dbReference type="ARBA" id="ARBA00022960"/>
    </source>
</evidence>
<evidence type="ECO:0000256" key="13">
    <source>
        <dbReference type="ARBA" id="ARBA00041418"/>
    </source>
</evidence>
<dbReference type="PANTHER" id="PTHR30474:SF2">
    <property type="entry name" value="PEPTIDOGLYCAN GLYCOSYLTRANSFERASE FTSW-RELATED"/>
    <property type="match status" value="1"/>
</dbReference>
<feature type="transmembrane region" description="Helical" evidence="16">
    <location>
        <begin position="57"/>
        <end position="74"/>
    </location>
</feature>
<evidence type="ECO:0000313" key="17">
    <source>
        <dbReference type="EMBL" id="VYU26061.1"/>
    </source>
</evidence>
<dbReference type="GO" id="GO:0015648">
    <property type="term" value="F:lipid-linked peptidoglycan transporter activity"/>
    <property type="evidence" value="ECO:0007669"/>
    <property type="project" value="TreeGrafter"/>
</dbReference>
<keyword evidence="6" id="KW-0573">Peptidoglycan synthesis</keyword>
<evidence type="ECO:0000256" key="4">
    <source>
        <dbReference type="ARBA" id="ARBA00022692"/>
    </source>
</evidence>
<comment type="subcellular location">
    <subcellularLocation>
        <location evidence="1">Membrane</location>
        <topology evidence="1">Multi-pass membrane protein</topology>
    </subcellularLocation>
</comment>
<evidence type="ECO:0000256" key="16">
    <source>
        <dbReference type="SAM" id="Phobius"/>
    </source>
</evidence>
<keyword evidence="7 16" id="KW-1133">Transmembrane helix</keyword>
<feature type="transmembrane region" description="Helical" evidence="16">
    <location>
        <begin position="328"/>
        <end position="353"/>
    </location>
</feature>
<keyword evidence="3" id="KW-0808">Transferase</keyword>
<dbReference type="GO" id="GO:0008955">
    <property type="term" value="F:peptidoglycan glycosyltransferase activity"/>
    <property type="evidence" value="ECO:0007669"/>
    <property type="project" value="UniProtKB-EC"/>
</dbReference>
<feature type="transmembrane region" description="Helical" evidence="16">
    <location>
        <begin position="193"/>
        <end position="212"/>
    </location>
</feature>
<dbReference type="PANTHER" id="PTHR30474">
    <property type="entry name" value="CELL CYCLE PROTEIN"/>
    <property type="match status" value="1"/>
</dbReference>
<feature type="transmembrane region" description="Helical" evidence="16">
    <location>
        <begin position="365"/>
        <end position="386"/>
    </location>
</feature>
<evidence type="ECO:0000256" key="6">
    <source>
        <dbReference type="ARBA" id="ARBA00022984"/>
    </source>
</evidence>
<evidence type="ECO:0000256" key="1">
    <source>
        <dbReference type="ARBA" id="ARBA00004141"/>
    </source>
</evidence>
<feature type="transmembrane region" description="Helical" evidence="16">
    <location>
        <begin position="169"/>
        <end position="186"/>
    </location>
</feature>
<dbReference type="GO" id="GO:0051301">
    <property type="term" value="P:cell division"/>
    <property type="evidence" value="ECO:0007669"/>
    <property type="project" value="InterPro"/>
</dbReference>
<dbReference type="GO" id="GO:0008360">
    <property type="term" value="P:regulation of cell shape"/>
    <property type="evidence" value="ECO:0007669"/>
    <property type="project" value="UniProtKB-KW"/>
</dbReference>
<feature type="transmembrane region" description="Helical" evidence="16">
    <location>
        <begin position="147"/>
        <end position="163"/>
    </location>
</feature>
<accession>A0A6N3DGY5</accession>
<sequence>MVTPTKVLKKWSLFEGDKVIWMILFFLGMISIIEVYSASSNMSYKTGYYWKPILQHASYFVVGVLATILVHKIPCRYFKLIPLAGIPLSVFLLGIAMFTTKVNNASRWLEVGGIGFQPSEIAKGVLIATTAMILSSMRDEAGAQRRAFKWIMGVSVVICLLIVPENFSTAAMTFLVILVMMFIGGIPWKQLGTLLGIIVIAGASLFSFLRFAPDSTIESMSDWPGLHRLPTWASRVRGHGNIPENAADYDLTKNPQVTHAKIAIATCNVIGRGPGNSVERDFLPQSFSDFIYAIVIEELGLGGGAFVMFLYIVLLFRSARIASRCERNFPAFLVMGLSLMLVTQAMINMAVAVGVFPVTGQPLPLISKGGTSTLINCVYMGVILSVSRSAKKKPQVTEETED</sequence>
<evidence type="ECO:0000256" key="7">
    <source>
        <dbReference type="ARBA" id="ARBA00022989"/>
    </source>
</evidence>
<protein>
    <recommendedName>
        <fullName evidence="12">Probable peptidoglycan glycosyltransferase FtsW</fullName>
        <ecNumber evidence="14">2.4.99.28</ecNumber>
    </recommendedName>
    <alternativeName>
        <fullName evidence="13">Cell division protein FtsW</fullName>
    </alternativeName>
    <alternativeName>
        <fullName evidence="10">Cell wall polymerase</fullName>
    </alternativeName>
    <alternativeName>
        <fullName evidence="9">Peptidoglycan polymerase</fullName>
    </alternativeName>
</protein>
<evidence type="ECO:0000256" key="3">
    <source>
        <dbReference type="ARBA" id="ARBA00022679"/>
    </source>
</evidence>
<evidence type="ECO:0000256" key="9">
    <source>
        <dbReference type="ARBA" id="ARBA00032370"/>
    </source>
</evidence>
<dbReference type="AlphaFoldDB" id="A0A6N3DGY5"/>
<keyword evidence="5" id="KW-0133">Cell shape</keyword>
<evidence type="ECO:0000256" key="12">
    <source>
        <dbReference type="ARBA" id="ARBA00041185"/>
    </source>
</evidence>
<feature type="transmembrane region" description="Helical" evidence="16">
    <location>
        <begin position="80"/>
        <end position="99"/>
    </location>
</feature>
<name>A0A6N3DGY5_9BACT</name>
<keyword evidence="2" id="KW-0328">Glycosyltransferase</keyword>
<dbReference type="RefSeq" id="WP_008617045.1">
    <property type="nucleotide sequence ID" value="NZ_CABMOJ010000003.1"/>
</dbReference>
<reference evidence="17" key="1">
    <citation type="submission" date="2019-11" db="EMBL/GenBank/DDBJ databases">
        <authorList>
            <person name="Feng L."/>
        </authorList>
    </citation>
    <scope>NUCLEOTIDE SEQUENCE</scope>
    <source>
        <strain evidence="17">PclaraLFYP37</strain>
    </source>
</reference>
<gene>
    <name evidence="17" type="primary">ftsW</name>
    <name evidence="17" type="ORF">PCLFYP37_02336</name>
</gene>
<keyword evidence="4 16" id="KW-0812">Transmembrane</keyword>
<organism evidence="17">
    <name type="scientific">Paraprevotella clara</name>
    <dbReference type="NCBI Taxonomy" id="454154"/>
    <lineage>
        <taxon>Bacteria</taxon>
        <taxon>Pseudomonadati</taxon>
        <taxon>Bacteroidota</taxon>
        <taxon>Bacteroidia</taxon>
        <taxon>Bacteroidales</taxon>
        <taxon>Prevotellaceae</taxon>
        <taxon>Paraprevotella</taxon>
    </lineage>
</organism>
<comment type="catalytic activity">
    <reaction evidence="15">
        <text>[GlcNAc-(1-&gt;4)-Mur2Ac(oyl-L-Ala-gamma-D-Glu-L-Lys-D-Ala-D-Ala)](n)-di-trans,octa-cis-undecaprenyl diphosphate + beta-D-GlcNAc-(1-&gt;4)-Mur2Ac(oyl-L-Ala-gamma-D-Glu-L-Lys-D-Ala-D-Ala)-di-trans,octa-cis-undecaprenyl diphosphate = [GlcNAc-(1-&gt;4)-Mur2Ac(oyl-L-Ala-gamma-D-Glu-L-Lys-D-Ala-D-Ala)](n+1)-di-trans,octa-cis-undecaprenyl diphosphate + di-trans,octa-cis-undecaprenyl diphosphate + H(+)</text>
        <dbReference type="Rhea" id="RHEA:23708"/>
        <dbReference type="Rhea" id="RHEA-COMP:9602"/>
        <dbReference type="Rhea" id="RHEA-COMP:9603"/>
        <dbReference type="ChEBI" id="CHEBI:15378"/>
        <dbReference type="ChEBI" id="CHEBI:58405"/>
        <dbReference type="ChEBI" id="CHEBI:60033"/>
        <dbReference type="ChEBI" id="CHEBI:78435"/>
        <dbReference type="EC" id="2.4.99.28"/>
    </reaction>
</comment>
<evidence type="ECO:0000256" key="10">
    <source>
        <dbReference type="ARBA" id="ARBA00033270"/>
    </source>
</evidence>
<comment type="similarity">
    <text evidence="11">Belongs to the SEDS family. FtsW subfamily.</text>
</comment>
<evidence type="ECO:0000256" key="8">
    <source>
        <dbReference type="ARBA" id="ARBA00023136"/>
    </source>
</evidence>
<dbReference type="EC" id="2.4.99.28" evidence="14"/>
<keyword evidence="8 16" id="KW-0472">Membrane</keyword>
<evidence type="ECO:0000256" key="11">
    <source>
        <dbReference type="ARBA" id="ARBA00038053"/>
    </source>
</evidence>
<evidence type="ECO:0000256" key="14">
    <source>
        <dbReference type="ARBA" id="ARBA00044770"/>
    </source>
</evidence>
<dbReference type="InterPro" id="IPR001182">
    <property type="entry name" value="FtsW/RodA"/>
</dbReference>
<dbReference type="GO" id="GO:0009252">
    <property type="term" value="P:peptidoglycan biosynthetic process"/>
    <property type="evidence" value="ECO:0007669"/>
    <property type="project" value="UniProtKB-KW"/>
</dbReference>